<dbReference type="RefSeq" id="WP_090223437.1">
    <property type="nucleotide sequence ID" value="NZ_FOZP01000002.1"/>
</dbReference>
<dbReference type="SUPFAM" id="SSF50939">
    <property type="entry name" value="Sialidases"/>
    <property type="match status" value="1"/>
</dbReference>
<keyword evidence="3" id="KW-1185">Reference proteome</keyword>
<evidence type="ECO:0000313" key="3">
    <source>
        <dbReference type="Proteomes" id="UP000199312"/>
    </source>
</evidence>
<dbReference type="EMBL" id="FOZP01000002">
    <property type="protein sequence ID" value="SFS39496.1"/>
    <property type="molecule type" value="Genomic_DNA"/>
</dbReference>
<dbReference type="AlphaFoldDB" id="A0A1I6PH36"/>
<dbReference type="InterPro" id="IPR036278">
    <property type="entry name" value="Sialidase_sf"/>
</dbReference>
<dbReference type="Proteomes" id="UP000199312">
    <property type="component" value="Unassembled WGS sequence"/>
</dbReference>
<name>A0A1I6PH36_9FLAO</name>
<evidence type="ECO:0000259" key="1">
    <source>
        <dbReference type="Pfam" id="PF13088"/>
    </source>
</evidence>
<dbReference type="STRING" id="593133.SAMN04488006_1026"/>
<dbReference type="OrthoDB" id="177453at2"/>
<dbReference type="Pfam" id="PF13088">
    <property type="entry name" value="BNR_2"/>
    <property type="match status" value="1"/>
</dbReference>
<organism evidence="2 3">
    <name type="scientific">Lutibacter maritimus</name>
    <dbReference type="NCBI Taxonomy" id="593133"/>
    <lineage>
        <taxon>Bacteria</taxon>
        <taxon>Pseudomonadati</taxon>
        <taxon>Bacteroidota</taxon>
        <taxon>Flavobacteriia</taxon>
        <taxon>Flavobacteriales</taxon>
        <taxon>Flavobacteriaceae</taxon>
        <taxon>Lutibacter</taxon>
    </lineage>
</organism>
<dbReference type="PANTHER" id="PTHR43752:SF2">
    <property type="entry name" value="BNR_ASP-BOX REPEAT FAMILY PROTEIN"/>
    <property type="match status" value="1"/>
</dbReference>
<reference evidence="3" key="1">
    <citation type="submission" date="2016-10" db="EMBL/GenBank/DDBJ databases">
        <authorList>
            <person name="Varghese N."/>
            <person name="Submissions S."/>
        </authorList>
    </citation>
    <scope>NUCLEOTIDE SEQUENCE [LARGE SCALE GENOMIC DNA]</scope>
    <source>
        <strain evidence="3">DSM 24450</strain>
    </source>
</reference>
<protein>
    <submittedName>
        <fullName evidence="2">BNR repeat-like domain-containing protein</fullName>
    </submittedName>
</protein>
<dbReference type="CDD" id="cd15482">
    <property type="entry name" value="Sialidase_non-viral"/>
    <property type="match status" value="1"/>
</dbReference>
<sequence>MIAGFNLKTLKFSIFFLISFLGYAQNDSIPFKVDPLFDFNKPETLGLPIVKNKETITIFSPHKNANKYNHGVVLFPFKNMLYAQWQSSSIDEDGPDTQIFYAQSKNGKNWSKPIALTSIYENGIKTSGGWWSDGETLIAYICVWPNADENVKEGYTEYRTSINGTAWTSPKKVKNKEGQPVLGIIEQDIHKLPNGRIITAFHMQPGLIVTPFFTDDPLGVLGWTAGTMKNLPSDKNMSRELEPSWFYRKKDSAVVMIFRDQQSTFKKLASVSFDNGNTWTTPQIVDTPDSRAKQSAGNLPNGTAFMVNNPSGNKNRFPLAITLSKDGFVFDTAYLLRSGEKSDLQPLRFKGKYKRIGYSYPKSVIWNNYLYVSYATNKEDVELTRIPINSLEY</sequence>
<accession>A0A1I6PH36</accession>
<proteinExistence type="predicted"/>
<feature type="domain" description="Sialidase" evidence="1">
    <location>
        <begin position="81"/>
        <end position="372"/>
    </location>
</feature>
<evidence type="ECO:0000313" key="2">
    <source>
        <dbReference type="EMBL" id="SFS39496.1"/>
    </source>
</evidence>
<gene>
    <name evidence="2" type="ORF">SAMN04488006_1026</name>
</gene>
<dbReference type="Gene3D" id="2.120.10.10">
    <property type="match status" value="1"/>
</dbReference>
<dbReference type="PANTHER" id="PTHR43752">
    <property type="entry name" value="BNR/ASP-BOX REPEAT FAMILY PROTEIN"/>
    <property type="match status" value="1"/>
</dbReference>
<dbReference type="InterPro" id="IPR011040">
    <property type="entry name" value="Sialidase"/>
</dbReference>